<dbReference type="Proteomes" id="UP000751614">
    <property type="component" value="Unassembled WGS sequence"/>
</dbReference>
<keyword evidence="2" id="KW-1185">Reference proteome</keyword>
<sequence>MLEIRLNCENCDKPLPNDSDEAMICTYECTFCKDCVDHVLLNVCPNCGGGFEKRPTRPKAGLDKYPPRKDKVLKPVQHNKYLAKNQSVDPRNR</sequence>
<name>A0ABY2WSX7_9FLAO</name>
<evidence type="ECO:0000313" key="2">
    <source>
        <dbReference type="Proteomes" id="UP000751614"/>
    </source>
</evidence>
<dbReference type="EMBL" id="VCNI01000001">
    <property type="protein sequence ID" value="TMU57624.1"/>
    <property type="molecule type" value="Genomic_DNA"/>
</dbReference>
<dbReference type="RefSeq" id="WP_138835265.1">
    <property type="nucleotide sequence ID" value="NZ_VCNI01000001.1"/>
</dbReference>
<organism evidence="1 2">
    <name type="scientific">Flagellimonas algicola</name>
    <dbReference type="NCBI Taxonomy" id="2583815"/>
    <lineage>
        <taxon>Bacteria</taxon>
        <taxon>Pseudomonadati</taxon>
        <taxon>Bacteroidota</taxon>
        <taxon>Flavobacteriia</taxon>
        <taxon>Flavobacteriales</taxon>
        <taxon>Flavobacteriaceae</taxon>
        <taxon>Flagellimonas</taxon>
    </lineage>
</organism>
<dbReference type="Pfam" id="PF06906">
    <property type="entry name" value="DUF1272"/>
    <property type="match status" value="1"/>
</dbReference>
<proteinExistence type="predicted"/>
<gene>
    <name evidence="1" type="ORF">FGG15_08770</name>
</gene>
<protein>
    <submittedName>
        <fullName evidence="1">DUF1272 domain-containing protein</fullName>
    </submittedName>
</protein>
<dbReference type="InterPro" id="IPR010696">
    <property type="entry name" value="DUF1272"/>
</dbReference>
<evidence type="ECO:0000313" key="1">
    <source>
        <dbReference type="EMBL" id="TMU57624.1"/>
    </source>
</evidence>
<comment type="caution">
    <text evidence="1">The sequence shown here is derived from an EMBL/GenBank/DDBJ whole genome shotgun (WGS) entry which is preliminary data.</text>
</comment>
<accession>A0ABY2WSX7</accession>
<reference evidence="1 2" key="1">
    <citation type="submission" date="2019-05" db="EMBL/GenBank/DDBJ databases">
        <title>Flagellimonas sp. AsT0115, sp. nov., isolated from a marine red algae, Asparagopsis taxiformis.</title>
        <authorList>
            <person name="Kim J."/>
            <person name="Jeong S.E."/>
            <person name="Jeon C.O."/>
        </authorList>
    </citation>
    <scope>NUCLEOTIDE SEQUENCE [LARGE SCALE GENOMIC DNA]</scope>
    <source>
        <strain evidence="1 2">AsT0115</strain>
    </source>
</reference>